<feature type="signal peptide" evidence="1">
    <location>
        <begin position="1"/>
        <end position="20"/>
    </location>
</feature>
<evidence type="ECO:0000259" key="2">
    <source>
        <dbReference type="PROSITE" id="PS50948"/>
    </source>
</evidence>
<sequence>MGPLKFVALLAGLHFGATNAGPCKPSTTLSDTSSTTSTTESSATTSAAVCSSYGYAPSPPSTSVCGTFQGSVNDGVTNLILYTGIPFTTYCAAACGQYEGCVAFSYVNGANLCNLYSLSASTITSESNFGSAYFYDQDCFKCNY</sequence>
<dbReference type="InterPro" id="IPR003609">
    <property type="entry name" value="Pan_app"/>
</dbReference>
<evidence type="ECO:0000256" key="1">
    <source>
        <dbReference type="SAM" id="SignalP"/>
    </source>
</evidence>
<dbReference type="Pfam" id="PF00024">
    <property type="entry name" value="PAN_1"/>
    <property type="match status" value="1"/>
</dbReference>
<feature type="domain" description="Apple" evidence="2">
    <location>
        <begin position="65"/>
        <end position="139"/>
    </location>
</feature>
<protein>
    <recommendedName>
        <fullName evidence="2">Apple domain-containing protein</fullName>
    </recommendedName>
</protein>
<reference evidence="3 4" key="1">
    <citation type="journal article" date="2025" name="Microbiol. Resour. Announc.">
        <title>Draft genome sequences for Neonectria magnoliae and Neonectria punicea, canker pathogens of Liriodendron tulipifera and Acer saccharum in West Virginia.</title>
        <authorList>
            <person name="Petronek H.M."/>
            <person name="Kasson M.T."/>
            <person name="Metheny A.M."/>
            <person name="Stauder C.M."/>
            <person name="Lovett B."/>
            <person name="Lynch S.C."/>
            <person name="Garnas J.R."/>
            <person name="Kasson L.R."/>
            <person name="Stajich J.E."/>
        </authorList>
    </citation>
    <scope>NUCLEOTIDE SEQUENCE [LARGE SCALE GENOMIC DNA]</scope>
    <source>
        <strain evidence="3 4">NRRL 64653</strain>
    </source>
</reference>
<dbReference type="Proteomes" id="UP001498476">
    <property type="component" value="Unassembled WGS sequence"/>
</dbReference>
<gene>
    <name evidence="3" type="ORF">QQX98_000034</name>
</gene>
<proteinExistence type="predicted"/>
<dbReference type="EMBL" id="JAZAVJ010000001">
    <property type="protein sequence ID" value="KAK7425120.1"/>
    <property type="molecule type" value="Genomic_DNA"/>
</dbReference>
<accession>A0ABR1HW65</accession>
<evidence type="ECO:0000313" key="3">
    <source>
        <dbReference type="EMBL" id="KAK7425120.1"/>
    </source>
</evidence>
<evidence type="ECO:0000313" key="4">
    <source>
        <dbReference type="Proteomes" id="UP001498476"/>
    </source>
</evidence>
<dbReference type="PROSITE" id="PS50948">
    <property type="entry name" value="PAN"/>
    <property type="match status" value="1"/>
</dbReference>
<organism evidence="3 4">
    <name type="scientific">Neonectria punicea</name>
    <dbReference type="NCBI Taxonomy" id="979145"/>
    <lineage>
        <taxon>Eukaryota</taxon>
        <taxon>Fungi</taxon>
        <taxon>Dikarya</taxon>
        <taxon>Ascomycota</taxon>
        <taxon>Pezizomycotina</taxon>
        <taxon>Sordariomycetes</taxon>
        <taxon>Hypocreomycetidae</taxon>
        <taxon>Hypocreales</taxon>
        <taxon>Nectriaceae</taxon>
        <taxon>Neonectria</taxon>
    </lineage>
</organism>
<name>A0ABR1HW65_9HYPO</name>
<keyword evidence="1" id="KW-0732">Signal</keyword>
<keyword evidence="4" id="KW-1185">Reference proteome</keyword>
<comment type="caution">
    <text evidence="3">The sequence shown here is derived from an EMBL/GenBank/DDBJ whole genome shotgun (WGS) entry which is preliminary data.</text>
</comment>
<feature type="chain" id="PRO_5046854902" description="Apple domain-containing protein" evidence="1">
    <location>
        <begin position="21"/>
        <end position="144"/>
    </location>
</feature>